<gene>
    <name evidence="3" type="primary">Ppan</name>
    <name evidence="3" type="ORF">AWC38_SpisGene7155</name>
</gene>
<dbReference type="EMBL" id="LSMT01000089">
    <property type="protein sequence ID" value="PFX28117.1"/>
    <property type="molecule type" value="Genomic_DNA"/>
</dbReference>
<dbReference type="GO" id="GO:0030687">
    <property type="term" value="C:preribosome, large subunit precursor"/>
    <property type="evidence" value="ECO:0007669"/>
    <property type="project" value="TreeGrafter"/>
</dbReference>
<feature type="domain" description="Brix" evidence="2">
    <location>
        <begin position="24"/>
        <end position="288"/>
    </location>
</feature>
<comment type="caution">
    <text evidence="3">The sequence shown here is derived from an EMBL/GenBank/DDBJ whole genome shotgun (WGS) entry which is preliminary data.</text>
</comment>
<dbReference type="Proteomes" id="UP000225706">
    <property type="component" value="Unassembled WGS sequence"/>
</dbReference>
<feature type="compositionally biased region" description="Basic and acidic residues" evidence="1">
    <location>
        <begin position="368"/>
        <end position="383"/>
    </location>
</feature>
<feature type="compositionally biased region" description="Basic and acidic residues" evidence="1">
    <location>
        <begin position="315"/>
        <end position="354"/>
    </location>
</feature>
<dbReference type="PANTHER" id="PTHR12661">
    <property type="entry name" value="PETER PAN-RELATED"/>
    <property type="match status" value="1"/>
</dbReference>
<protein>
    <submittedName>
        <fullName evidence="3">Suppressor of SWI4 1-like</fullName>
    </submittedName>
</protein>
<feature type="region of interest" description="Disordered" evidence="1">
    <location>
        <begin position="315"/>
        <end position="469"/>
    </location>
</feature>
<organism evidence="3 4">
    <name type="scientific">Stylophora pistillata</name>
    <name type="common">Smooth cauliflower coral</name>
    <dbReference type="NCBI Taxonomy" id="50429"/>
    <lineage>
        <taxon>Eukaryota</taxon>
        <taxon>Metazoa</taxon>
        <taxon>Cnidaria</taxon>
        <taxon>Anthozoa</taxon>
        <taxon>Hexacorallia</taxon>
        <taxon>Scleractinia</taxon>
        <taxon>Astrocoeniina</taxon>
        <taxon>Pocilloporidae</taxon>
        <taxon>Stylophora</taxon>
    </lineage>
</organism>
<feature type="region of interest" description="Disordered" evidence="1">
    <location>
        <begin position="234"/>
        <end position="258"/>
    </location>
</feature>
<dbReference type="PANTHER" id="PTHR12661:SF5">
    <property type="entry name" value="SUPPRESSOR OF SWI4 1 HOMOLOG"/>
    <property type="match status" value="1"/>
</dbReference>
<dbReference type="AlphaFoldDB" id="A0A2B4SHV8"/>
<sequence>MGKGKRKKKKTHQDPTEAEINKIPHSFVMHRGNVGKYVLQLEMDLRHVMEPYTASNLKVNKKNVVKDFVHVAGPLGVTHLMMLSKTEIGTYLRFCRIPRGPTLTFKIQEYSLVRDVISLLKKPKTFGSQFKKPPLLVLNGFSTDSLSMKLMTTMFQNLFPSINIQKVHLSEIRRCVLLNYNSDTKVIDFRHYNIQAAPIGISRGVKKLIQTKLPNMAQLSDISDYVLRGGCGYGSESEGEEPADSRVTLPQNVPGRGNVKAQQSAIRLTELGPRMSLQLVKIEEGLCSGEVLFHEFVKKTPEEIREMKRHREEVRKLKEQRKKQQQENIKRKEKEKALNKVRSIEGQKKKQKLEEGDDNSDDVAMETGDIKDNDDADWYRQEVGEEPDPELFPKVHKKSRQEDVATIPGKKRKHSEIVDTSKTIKISSKQTEHRKYKQDRKVKKSVKVTPVKKGVKKGNNVKVKRKSKK</sequence>
<dbReference type="InterPro" id="IPR045112">
    <property type="entry name" value="PPAN-like"/>
</dbReference>
<evidence type="ECO:0000259" key="2">
    <source>
        <dbReference type="PROSITE" id="PS50833"/>
    </source>
</evidence>
<evidence type="ECO:0000256" key="1">
    <source>
        <dbReference type="SAM" id="MobiDB-lite"/>
    </source>
</evidence>
<dbReference type="GO" id="GO:0006364">
    <property type="term" value="P:rRNA processing"/>
    <property type="evidence" value="ECO:0007669"/>
    <property type="project" value="InterPro"/>
</dbReference>
<accession>A0A2B4SHV8</accession>
<feature type="compositionally biased region" description="Polar residues" evidence="1">
    <location>
        <begin position="418"/>
        <end position="429"/>
    </location>
</feature>
<dbReference type="PROSITE" id="PS50833">
    <property type="entry name" value="BRIX"/>
    <property type="match status" value="1"/>
</dbReference>
<evidence type="ECO:0000313" key="4">
    <source>
        <dbReference type="Proteomes" id="UP000225706"/>
    </source>
</evidence>
<keyword evidence="4" id="KW-1185">Reference proteome</keyword>
<dbReference type="OrthoDB" id="10261452at2759"/>
<dbReference type="GO" id="GO:0019843">
    <property type="term" value="F:rRNA binding"/>
    <property type="evidence" value="ECO:0007669"/>
    <property type="project" value="InterPro"/>
</dbReference>
<dbReference type="Pfam" id="PF04427">
    <property type="entry name" value="Brix"/>
    <property type="match status" value="1"/>
</dbReference>
<feature type="compositionally biased region" description="Low complexity" evidence="1">
    <location>
        <begin position="447"/>
        <end position="461"/>
    </location>
</feature>
<proteinExistence type="predicted"/>
<dbReference type="InterPro" id="IPR007109">
    <property type="entry name" value="Brix"/>
</dbReference>
<dbReference type="SMART" id="SM00879">
    <property type="entry name" value="Brix"/>
    <property type="match status" value="1"/>
</dbReference>
<reference evidence="4" key="1">
    <citation type="journal article" date="2017" name="bioRxiv">
        <title>Comparative analysis of the genomes of Stylophora pistillata and Acropora digitifera provides evidence for extensive differences between species of corals.</title>
        <authorList>
            <person name="Voolstra C.R."/>
            <person name="Li Y."/>
            <person name="Liew Y.J."/>
            <person name="Baumgarten S."/>
            <person name="Zoccola D."/>
            <person name="Flot J.-F."/>
            <person name="Tambutte S."/>
            <person name="Allemand D."/>
            <person name="Aranda M."/>
        </authorList>
    </citation>
    <scope>NUCLEOTIDE SEQUENCE [LARGE SCALE GENOMIC DNA]</scope>
</reference>
<feature type="compositionally biased region" description="Acidic residues" evidence="1">
    <location>
        <begin position="355"/>
        <end position="364"/>
    </location>
</feature>
<name>A0A2B4SHV8_STYPI</name>
<evidence type="ECO:0000313" key="3">
    <source>
        <dbReference type="EMBL" id="PFX28117.1"/>
    </source>
</evidence>
<dbReference type="GO" id="GO:0000027">
    <property type="term" value="P:ribosomal large subunit assembly"/>
    <property type="evidence" value="ECO:0007669"/>
    <property type="project" value="TreeGrafter"/>
</dbReference>
<feature type="compositionally biased region" description="Basic residues" evidence="1">
    <location>
        <begin position="432"/>
        <end position="446"/>
    </location>
</feature>
<dbReference type="STRING" id="50429.A0A2B4SHV8"/>